<dbReference type="InterPro" id="IPR008271">
    <property type="entry name" value="Ser/Thr_kinase_AS"/>
</dbReference>
<evidence type="ECO:0000313" key="7">
    <source>
        <dbReference type="Proteomes" id="UP000315496"/>
    </source>
</evidence>
<dbReference type="InterPro" id="IPR000719">
    <property type="entry name" value="Prot_kinase_dom"/>
</dbReference>
<keyword evidence="1" id="KW-0808">Transferase</keyword>
<evidence type="ECO:0000256" key="4">
    <source>
        <dbReference type="ARBA" id="ARBA00022840"/>
    </source>
</evidence>
<dbReference type="InterPro" id="IPR050660">
    <property type="entry name" value="NEK_Ser/Thr_kinase"/>
</dbReference>
<keyword evidence="2" id="KW-0547">Nucleotide-binding</keyword>
<dbReference type="Pfam" id="PF00069">
    <property type="entry name" value="Pkinase"/>
    <property type="match status" value="1"/>
</dbReference>
<dbReference type="PANTHER" id="PTHR43671">
    <property type="entry name" value="SERINE/THREONINE-PROTEIN KINASE NEK"/>
    <property type="match status" value="1"/>
</dbReference>
<sequence>MNIIESRGVLGESRCGQVLHLLLQVDGLLVDAACKPLLRETCGERALLSLKHPHIIKAYGYLHREGVLYIVMDACLDGTLEAAMRSTTMQEPKLCKYVWELIEAIQYIHLRCSPPLLHGDIKPANCFIRDGTLQLGDFGSACFEAVALPQPISPLYYPLQAQERPIPSRRADLWAAGITIVQLMRPTVLTRLLTTMAIVDFQSHYRDLWQAAHGHHPALRTALKALLDPAANWLEQEGGVPHEEHVLVSVLDSFPVTIGRTDHPYGSDLEALLLEFRTLGIEDETRDILLRAARALTTGAERFRECWPEYVEALSRLHHSSTYPFPQTSPEDTWLHGLTGEELHQKISDVLILLLGRRPHARRAWSAALDYALLE</sequence>
<organism evidence="6 7">
    <name type="scientific">Giardia muris</name>
    <dbReference type="NCBI Taxonomy" id="5742"/>
    <lineage>
        <taxon>Eukaryota</taxon>
        <taxon>Metamonada</taxon>
        <taxon>Diplomonadida</taxon>
        <taxon>Hexamitidae</taxon>
        <taxon>Giardiinae</taxon>
        <taxon>Giardia</taxon>
    </lineage>
</organism>
<dbReference type="Proteomes" id="UP000315496">
    <property type="component" value="Chromosome 3"/>
</dbReference>
<keyword evidence="4" id="KW-0067">ATP-binding</keyword>
<accession>A0A4Z1T5Y0</accession>
<dbReference type="CDD" id="cd00180">
    <property type="entry name" value="PKc"/>
    <property type="match status" value="1"/>
</dbReference>
<feature type="domain" description="Protein kinase" evidence="5">
    <location>
        <begin position="4"/>
        <end position="234"/>
    </location>
</feature>
<proteinExistence type="predicted"/>
<dbReference type="PROSITE" id="PS50011">
    <property type="entry name" value="PROTEIN_KINASE_DOM"/>
    <property type="match status" value="1"/>
</dbReference>
<keyword evidence="7" id="KW-1185">Reference proteome</keyword>
<dbReference type="GO" id="GO:0004674">
    <property type="term" value="F:protein serine/threonine kinase activity"/>
    <property type="evidence" value="ECO:0007669"/>
    <property type="project" value="TreeGrafter"/>
</dbReference>
<dbReference type="EMBL" id="VDLU01000003">
    <property type="protein sequence ID" value="TNJ27871.1"/>
    <property type="molecule type" value="Genomic_DNA"/>
</dbReference>
<name>A0A4Z1T5Y0_GIAMU</name>
<dbReference type="AlphaFoldDB" id="A0A4Z1T5Y0"/>
<evidence type="ECO:0000313" key="6">
    <source>
        <dbReference type="EMBL" id="TNJ27871.1"/>
    </source>
</evidence>
<dbReference type="PANTHER" id="PTHR43671:SF106">
    <property type="entry name" value="NIMA-LIKE KINASE"/>
    <property type="match status" value="1"/>
</dbReference>
<dbReference type="OrthoDB" id="339325at2759"/>
<evidence type="ECO:0000256" key="1">
    <source>
        <dbReference type="ARBA" id="ARBA00022679"/>
    </source>
</evidence>
<reference evidence="6 7" key="1">
    <citation type="submission" date="2019-05" db="EMBL/GenBank/DDBJ databases">
        <title>The compact genome of Giardia muris reveals important steps in the evolution of intestinal protozoan parasites.</title>
        <authorList>
            <person name="Xu F."/>
            <person name="Jimenez-Gonzalez A."/>
            <person name="Einarsson E."/>
            <person name="Astvaldsson A."/>
            <person name="Peirasmaki D."/>
            <person name="Eckmann L."/>
            <person name="Andersson J.O."/>
            <person name="Svard S.G."/>
            <person name="Jerlstrom-Hultqvist J."/>
        </authorList>
    </citation>
    <scope>NUCLEOTIDE SEQUENCE [LARGE SCALE GENOMIC DNA]</scope>
    <source>
        <strain evidence="6 7">Roberts-Thomson</strain>
    </source>
</reference>
<dbReference type="GO" id="GO:0005524">
    <property type="term" value="F:ATP binding"/>
    <property type="evidence" value="ECO:0007669"/>
    <property type="project" value="UniProtKB-KW"/>
</dbReference>
<dbReference type="SUPFAM" id="SSF56112">
    <property type="entry name" value="Protein kinase-like (PK-like)"/>
    <property type="match status" value="1"/>
</dbReference>
<dbReference type="InterPro" id="IPR011009">
    <property type="entry name" value="Kinase-like_dom_sf"/>
</dbReference>
<evidence type="ECO:0000256" key="3">
    <source>
        <dbReference type="ARBA" id="ARBA00022777"/>
    </source>
</evidence>
<gene>
    <name evidence="6" type="ORF">GMRT_12679</name>
</gene>
<comment type="caution">
    <text evidence="6">The sequence shown here is derived from an EMBL/GenBank/DDBJ whole genome shotgun (WGS) entry which is preliminary data.</text>
</comment>
<dbReference type="PROSITE" id="PS00108">
    <property type="entry name" value="PROTEIN_KINASE_ST"/>
    <property type="match status" value="1"/>
</dbReference>
<keyword evidence="3 6" id="KW-0418">Kinase</keyword>
<dbReference type="Gene3D" id="1.10.510.10">
    <property type="entry name" value="Transferase(Phosphotransferase) domain 1"/>
    <property type="match status" value="1"/>
</dbReference>
<evidence type="ECO:0000259" key="5">
    <source>
        <dbReference type="PROSITE" id="PS50011"/>
    </source>
</evidence>
<evidence type="ECO:0000256" key="2">
    <source>
        <dbReference type="ARBA" id="ARBA00022741"/>
    </source>
</evidence>
<dbReference type="VEuPathDB" id="GiardiaDB:GMRT_12679"/>
<dbReference type="SMART" id="SM00220">
    <property type="entry name" value="S_TKc"/>
    <property type="match status" value="1"/>
</dbReference>
<protein>
    <submittedName>
        <fullName evidence="6">Kinase, NEK</fullName>
    </submittedName>
</protein>